<dbReference type="Gene3D" id="3.90.76.10">
    <property type="entry name" value="Dipeptide-binding Protein, Domain 1"/>
    <property type="match status" value="1"/>
</dbReference>
<reference evidence="4 5" key="1">
    <citation type="submission" date="2019-02" db="EMBL/GenBank/DDBJ databases">
        <title>Closed genome of Sporomusa termitida DSM 4440.</title>
        <authorList>
            <person name="Poehlein A."/>
            <person name="Daniel R."/>
        </authorList>
    </citation>
    <scope>NUCLEOTIDE SEQUENCE [LARGE SCALE GENOMIC DNA]</scope>
    <source>
        <strain evidence="4 5">DSM 4440</strain>
    </source>
</reference>
<feature type="signal peptide" evidence="2">
    <location>
        <begin position="1"/>
        <end position="25"/>
    </location>
</feature>
<dbReference type="PIRSF" id="PIRSF002741">
    <property type="entry name" value="MppA"/>
    <property type="match status" value="1"/>
</dbReference>
<sequence>MIRCKWLLAVIAVLVLLVTTACSNSAPESGKKEKNELKVAISGAPPTLDLHKTTTLIAQKVGWHIFDTLVTLDENYQVVPMLAEKFEISPDGKTITLPLRKDIAFHNGKAMTAEDVLASINRWRKYSSLGKANLGQAEITAPDKDTIVIKLPAPSNAVLFSLAYPSQGASIMPKEVIDEAGDGNVKQFVGTGPFQFVEWKQDQYIHLKKFDGFKPRPEPASGLGGKREALVTDLYFIPVGDNATRVAGVQTGEYDIADEIPFDNYQMLKSSAGLKTDIAQDTTYLNLVFNKKNPLFANVKARQAVAAALDMDSIMQAVTGNPEFYTLDAGLVFPQDAWYVDNGKEKYNQKNTELARKLLAESGYQGEPVVFLVTRDFDYMYKSSLVVKEQLEQIGVNVKLEVYDWATLNGKRSNQNGWDMFVTTSSGFREPTAILFLDSRLKWAGWYNNPQMDNLLDQIRGSVNFADAKQIFGQAQALYWEEVPTVKLGNMNGLVVYRNYVQGYKYFMESTFWNVSVQ</sequence>
<dbReference type="AlphaFoldDB" id="A0A517DR63"/>
<dbReference type="PANTHER" id="PTHR30290:SF38">
    <property type="entry name" value="D,D-DIPEPTIDE-BINDING PERIPLASMIC PROTEIN DDPA-RELATED"/>
    <property type="match status" value="1"/>
</dbReference>
<dbReference type="PANTHER" id="PTHR30290">
    <property type="entry name" value="PERIPLASMIC BINDING COMPONENT OF ABC TRANSPORTER"/>
    <property type="match status" value="1"/>
</dbReference>
<evidence type="ECO:0000313" key="4">
    <source>
        <dbReference type="EMBL" id="QDR79798.1"/>
    </source>
</evidence>
<dbReference type="SUPFAM" id="SSF53850">
    <property type="entry name" value="Periplasmic binding protein-like II"/>
    <property type="match status" value="1"/>
</dbReference>
<evidence type="ECO:0000259" key="3">
    <source>
        <dbReference type="Pfam" id="PF00496"/>
    </source>
</evidence>
<dbReference type="InterPro" id="IPR000914">
    <property type="entry name" value="SBP_5_dom"/>
</dbReference>
<evidence type="ECO:0000256" key="2">
    <source>
        <dbReference type="SAM" id="SignalP"/>
    </source>
</evidence>
<evidence type="ECO:0000256" key="1">
    <source>
        <dbReference type="ARBA" id="ARBA00022729"/>
    </source>
</evidence>
<keyword evidence="5" id="KW-1185">Reference proteome</keyword>
<dbReference type="InterPro" id="IPR039424">
    <property type="entry name" value="SBP_5"/>
</dbReference>
<feature type="chain" id="PRO_5039500238" evidence="2">
    <location>
        <begin position="26"/>
        <end position="518"/>
    </location>
</feature>
<dbReference type="GO" id="GO:1904680">
    <property type="term" value="F:peptide transmembrane transporter activity"/>
    <property type="evidence" value="ECO:0007669"/>
    <property type="project" value="TreeGrafter"/>
</dbReference>
<dbReference type="CDD" id="cd08502">
    <property type="entry name" value="PBP2_NikA_DppA_OppA_like_16"/>
    <property type="match status" value="1"/>
</dbReference>
<dbReference type="Gene3D" id="3.10.105.10">
    <property type="entry name" value="Dipeptide-binding Protein, Domain 3"/>
    <property type="match status" value="1"/>
</dbReference>
<keyword evidence="1 2" id="KW-0732">Signal</keyword>
<organism evidence="4 5">
    <name type="scientific">Sporomusa termitida</name>
    <dbReference type="NCBI Taxonomy" id="2377"/>
    <lineage>
        <taxon>Bacteria</taxon>
        <taxon>Bacillati</taxon>
        <taxon>Bacillota</taxon>
        <taxon>Negativicutes</taxon>
        <taxon>Selenomonadales</taxon>
        <taxon>Sporomusaceae</taxon>
        <taxon>Sporomusa</taxon>
    </lineage>
</organism>
<protein>
    <submittedName>
        <fullName evidence="4">Oligopeptide-binding protein AppA</fullName>
    </submittedName>
</protein>
<proteinExistence type="predicted"/>
<dbReference type="GO" id="GO:0043190">
    <property type="term" value="C:ATP-binding cassette (ABC) transporter complex"/>
    <property type="evidence" value="ECO:0007669"/>
    <property type="project" value="InterPro"/>
</dbReference>
<dbReference type="EMBL" id="CP036259">
    <property type="protein sequence ID" value="QDR79798.1"/>
    <property type="molecule type" value="Genomic_DNA"/>
</dbReference>
<dbReference type="KEGG" id="sted:SPTER_10980"/>
<dbReference type="Gene3D" id="3.40.190.10">
    <property type="entry name" value="Periplasmic binding protein-like II"/>
    <property type="match status" value="1"/>
</dbReference>
<dbReference type="Pfam" id="PF00496">
    <property type="entry name" value="SBP_bac_5"/>
    <property type="match status" value="1"/>
</dbReference>
<gene>
    <name evidence="4" type="primary">appA_1</name>
    <name evidence="4" type="ORF">SPTER_10980</name>
</gene>
<name>A0A517DR63_9FIRM</name>
<dbReference type="PROSITE" id="PS51257">
    <property type="entry name" value="PROKAR_LIPOPROTEIN"/>
    <property type="match status" value="1"/>
</dbReference>
<dbReference type="GO" id="GO:0042597">
    <property type="term" value="C:periplasmic space"/>
    <property type="evidence" value="ECO:0007669"/>
    <property type="project" value="UniProtKB-ARBA"/>
</dbReference>
<accession>A0A517DR63</accession>
<dbReference type="OrthoDB" id="137511at2"/>
<feature type="domain" description="Solute-binding protein family 5" evidence="3">
    <location>
        <begin position="77"/>
        <end position="427"/>
    </location>
</feature>
<dbReference type="InterPro" id="IPR030678">
    <property type="entry name" value="Peptide/Ni-bd"/>
</dbReference>
<dbReference type="RefSeq" id="WP_144349393.1">
    <property type="nucleotide sequence ID" value="NZ_CP036259.1"/>
</dbReference>
<dbReference type="GO" id="GO:0015833">
    <property type="term" value="P:peptide transport"/>
    <property type="evidence" value="ECO:0007669"/>
    <property type="project" value="TreeGrafter"/>
</dbReference>
<evidence type="ECO:0000313" key="5">
    <source>
        <dbReference type="Proteomes" id="UP000320776"/>
    </source>
</evidence>
<dbReference type="Proteomes" id="UP000320776">
    <property type="component" value="Chromosome"/>
</dbReference>